<sequence>MLGRAGSRKGHSNATRLRFPNHSLERLTKTEYFVFAGDCGGKKVSWGVFFVPPSAIIRSRCQPACLPMLIVPDSSAPNPRRQNPPHTIPPPWPSLSMHQVPAISSRPPAAPASALRLLLSSFCTYFALALAPACIVESCLALAPPPFLSLLVF</sequence>
<organism evidence="1 2">
    <name type="scientific">Colletotrichum navitas</name>
    <dbReference type="NCBI Taxonomy" id="681940"/>
    <lineage>
        <taxon>Eukaryota</taxon>
        <taxon>Fungi</taxon>
        <taxon>Dikarya</taxon>
        <taxon>Ascomycota</taxon>
        <taxon>Pezizomycotina</taxon>
        <taxon>Sordariomycetes</taxon>
        <taxon>Hypocreomycetidae</taxon>
        <taxon>Glomerellales</taxon>
        <taxon>Glomerellaceae</taxon>
        <taxon>Colletotrichum</taxon>
        <taxon>Colletotrichum graminicola species complex</taxon>
    </lineage>
</organism>
<accession>A0AAD8UWY0</accession>
<dbReference type="Proteomes" id="UP001230504">
    <property type="component" value="Unassembled WGS sequence"/>
</dbReference>
<gene>
    <name evidence="1" type="ORF">LY79DRAFT_573214</name>
</gene>
<name>A0AAD8UWY0_9PEZI</name>
<keyword evidence="2" id="KW-1185">Reference proteome</keyword>
<dbReference type="GeneID" id="85443687"/>
<protein>
    <submittedName>
        <fullName evidence="1">Uncharacterized protein</fullName>
    </submittedName>
</protein>
<reference evidence="1" key="1">
    <citation type="submission" date="2021-06" db="EMBL/GenBank/DDBJ databases">
        <title>Comparative genomics, transcriptomics and evolutionary studies reveal genomic signatures of adaptation to plant cell wall in hemibiotrophic fungi.</title>
        <authorList>
            <consortium name="DOE Joint Genome Institute"/>
            <person name="Baroncelli R."/>
            <person name="Diaz J.F."/>
            <person name="Benocci T."/>
            <person name="Peng M."/>
            <person name="Battaglia E."/>
            <person name="Haridas S."/>
            <person name="Andreopoulos W."/>
            <person name="Labutti K."/>
            <person name="Pangilinan J."/>
            <person name="Floch G.L."/>
            <person name="Makela M.R."/>
            <person name="Henrissat B."/>
            <person name="Grigoriev I.V."/>
            <person name="Crouch J.A."/>
            <person name="De Vries R.P."/>
            <person name="Sukno S.A."/>
            <person name="Thon M.R."/>
        </authorList>
    </citation>
    <scope>NUCLEOTIDE SEQUENCE</scope>
    <source>
        <strain evidence="1">CBS 125086</strain>
    </source>
</reference>
<comment type="caution">
    <text evidence="1">The sequence shown here is derived from an EMBL/GenBank/DDBJ whole genome shotgun (WGS) entry which is preliminary data.</text>
</comment>
<dbReference type="EMBL" id="JAHLJV010000183">
    <property type="protein sequence ID" value="KAK1565863.1"/>
    <property type="molecule type" value="Genomic_DNA"/>
</dbReference>
<proteinExistence type="predicted"/>
<dbReference type="AlphaFoldDB" id="A0AAD8UWY0"/>
<evidence type="ECO:0000313" key="2">
    <source>
        <dbReference type="Proteomes" id="UP001230504"/>
    </source>
</evidence>
<dbReference type="RefSeq" id="XP_060407125.1">
    <property type="nucleotide sequence ID" value="XM_060559447.1"/>
</dbReference>
<evidence type="ECO:0000313" key="1">
    <source>
        <dbReference type="EMBL" id="KAK1565863.1"/>
    </source>
</evidence>